<dbReference type="PANTHER" id="PTHR30137:SF8">
    <property type="entry name" value="BLR5498 PROTEIN"/>
    <property type="match status" value="1"/>
</dbReference>
<dbReference type="GO" id="GO:0004497">
    <property type="term" value="F:monooxygenase activity"/>
    <property type="evidence" value="ECO:0007669"/>
    <property type="project" value="UniProtKB-KW"/>
</dbReference>
<evidence type="ECO:0000313" key="6">
    <source>
        <dbReference type="Proteomes" id="UP000190306"/>
    </source>
</evidence>
<dbReference type="SUPFAM" id="SSF51679">
    <property type="entry name" value="Bacterial luciferase-like"/>
    <property type="match status" value="1"/>
</dbReference>
<evidence type="ECO:0000313" key="7">
    <source>
        <dbReference type="Proteomes" id="UP000502504"/>
    </source>
</evidence>
<evidence type="ECO:0000313" key="4">
    <source>
        <dbReference type="EMBL" id="OOQ54823.1"/>
    </source>
</evidence>
<dbReference type="InterPro" id="IPR023934">
    <property type="entry name" value="LLM_FMN-dep_put"/>
</dbReference>
<gene>
    <name evidence="4" type="ORF">AFM16_01965</name>
    <name evidence="5" type="ORF">HCX60_02150</name>
</gene>
<reference evidence="5 7" key="2">
    <citation type="submission" date="2020-03" db="EMBL/GenBank/DDBJ databases">
        <title>Is there a link between lipid content and antibiotic production in Streptomyces?</title>
        <authorList>
            <person name="David M."/>
            <person name="Lejeune C."/>
            <person name="Abreu S."/>
            <person name="Thibessard A."/>
            <person name="Leblond P."/>
            <person name="Chaminade P."/>
            <person name="Virolle M.-J."/>
        </authorList>
    </citation>
    <scope>NUCLEOTIDE SEQUENCE [LARGE SCALE GENOMIC DNA]</scope>
    <source>
        <strain evidence="5 7">DSM 41481</strain>
    </source>
</reference>
<dbReference type="GO" id="GO:0005829">
    <property type="term" value="C:cytosol"/>
    <property type="evidence" value="ECO:0007669"/>
    <property type="project" value="TreeGrafter"/>
</dbReference>
<dbReference type="Pfam" id="PF00296">
    <property type="entry name" value="Bac_luciferase"/>
    <property type="match status" value="1"/>
</dbReference>
<dbReference type="PANTHER" id="PTHR30137">
    <property type="entry name" value="LUCIFERASE-LIKE MONOOXYGENASE"/>
    <property type="match status" value="1"/>
</dbReference>
<dbReference type="InterPro" id="IPR036661">
    <property type="entry name" value="Luciferase-like_sf"/>
</dbReference>
<dbReference type="Proteomes" id="UP000502504">
    <property type="component" value="Chromosome"/>
</dbReference>
<dbReference type="InterPro" id="IPR011251">
    <property type="entry name" value="Luciferase-like_dom"/>
</dbReference>
<reference evidence="4 6" key="1">
    <citation type="submission" date="2015-07" db="EMBL/GenBank/DDBJ databases">
        <title>Draft Genome Sequence of Streptomyces antibioticus, IMRU 3720 reveals insights in the evolution of actinomycin biosynthetic gene clusters in Streptomyces.</title>
        <authorList>
            <person name="Crnovcic I."/>
            <person name="Ruckert C."/>
            <person name="Kalinowksi J."/>
            <person name="Keller U."/>
        </authorList>
    </citation>
    <scope>NUCLEOTIDE SEQUENCE [LARGE SCALE GENOMIC DNA]</scope>
    <source>
        <strain evidence="4 6">DSM 41481</strain>
    </source>
</reference>
<dbReference type="NCBIfam" id="TIGR04036">
    <property type="entry name" value="LLM_CE1758_fam"/>
    <property type="match status" value="1"/>
</dbReference>
<dbReference type="CDD" id="cd01097">
    <property type="entry name" value="Tetrahydromethanopterin_reductase"/>
    <property type="match status" value="1"/>
</dbReference>
<dbReference type="InterPro" id="IPR050766">
    <property type="entry name" value="Bact_Lucif_Oxidored"/>
</dbReference>
<keyword evidence="2" id="KW-0503">Monooxygenase</keyword>
<organism evidence="5 7">
    <name type="scientific">Streptomyces antibioticus</name>
    <dbReference type="NCBI Taxonomy" id="1890"/>
    <lineage>
        <taxon>Bacteria</taxon>
        <taxon>Bacillati</taxon>
        <taxon>Actinomycetota</taxon>
        <taxon>Actinomycetes</taxon>
        <taxon>Kitasatosporales</taxon>
        <taxon>Streptomycetaceae</taxon>
        <taxon>Streptomyces</taxon>
    </lineage>
</organism>
<dbReference type="EMBL" id="LHQL01000001">
    <property type="protein sequence ID" value="OOQ54823.1"/>
    <property type="molecule type" value="Genomic_DNA"/>
</dbReference>
<dbReference type="AlphaFoldDB" id="A0AAE6Y585"/>
<dbReference type="Proteomes" id="UP000190306">
    <property type="component" value="Chromosome"/>
</dbReference>
<feature type="domain" description="Luciferase-like" evidence="3">
    <location>
        <begin position="1"/>
        <end position="293"/>
    </location>
</feature>
<proteinExistence type="predicted"/>
<sequence>MEFGISSIGDITRDPVSGVLVSEHERIHALMRIAVHAEEAGFDVFAIGEHHNPPYFSSSDTTLLAYIAARTKRLTLSTSTTLITTNDPVKIAEEFATLQHLASGRVDLMLGRGNTPAVYPWFGQDVQDSLPLTVENYALLRLLWREENVNWAGRFRAPLTGFTSVPRPLNGVPPFVWHGSVRTPEIAEQAARYGDGFFVNNMFAPMEHYARSVALYRRRFAHHGHGAPEDGIVGAGSGIWVHANSQDAMREYRPYYDAHPIHSRSGVSMEEETATTGLTVGSPAQVVEKVLRFPEHFGTLRRVLFGFDFGGMPESKIHNVIDLVGSEVLPVLRKELAESPTPRR</sequence>
<keyword evidence="6" id="KW-1185">Reference proteome</keyword>
<evidence type="ECO:0000256" key="1">
    <source>
        <dbReference type="ARBA" id="ARBA00023002"/>
    </source>
</evidence>
<dbReference type="Gene3D" id="3.20.20.30">
    <property type="entry name" value="Luciferase-like domain"/>
    <property type="match status" value="1"/>
</dbReference>
<dbReference type="RefSeq" id="WP_078631954.1">
    <property type="nucleotide sequence ID" value="NZ_CM007717.1"/>
</dbReference>
<protein>
    <submittedName>
        <fullName evidence="4">Alkane 1-monooxygenase</fullName>
    </submittedName>
    <submittedName>
        <fullName evidence="5">LLM class flavin-dependent oxidoreductase</fullName>
    </submittedName>
</protein>
<evidence type="ECO:0000256" key="2">
    <source>
        <dbReference type="ARBA" id="ARBA00023033"/>
    </source>
</evidence>
<name>A0AAE6Y585_STRAT</name>
<dbReference type="GO" id="GO:0016705">
    <property type="term" value="F:oxidoreductase activity, acting on paired donors, with incorporation or reduction of molecular oxygen"/>
    <property type="evidence" value="ECO:0007669"/>
    <property type="project" value="InterPro"/>
</dbReference>
<accession>A0AAE6Y585</accession>
<evidence type="ECO:0000313" key="5">
    <source>
        <dbReference type="EMBL" id="QIT42464.1"/>
    </source>
</evidence>
<keyword evidence="1" id="KW-0560">Oxidoreductase</keyword>
<evidence type="ECO:0000259" key="3">
    <source>
        <dbReference type="Pfam" id="PF00296"/>
    </source>
</evidence>
<dbReference type="EMBL" id="CP050692">
    <property type="protein sequence ID" value="QIT42464.1"/>
    <property type="molecule type" value="Genomic_DNA"/>
</dbReference>